<dbReference type="Gene3D" id="1.10.287.130">
    <property type="match status" value="1"/>
</dbReference>
<dbReference type="InterPro" id="IPR005467">
    <property type="entry name" value="His_kinase_dom"/>
</dbReference>
<dbReference type="InterPro" id="IPR004358">
    <property type="entry name" value="Sig_transdc_His_kin-like_C"/>
</dbReference>
<dbReference type="InterPro" id="IPR003661">
    <property type="entry name" value="HisK_dim/P_dom"/>
</dbReference>
<evidence type="ECO:0000256" key="3">
    <source>
        <dbReference type="ARBA" id="ARBA00022553"/>
    </source>
</evidence>
<reference evidence="10 11" key="1">
    <citation type="submission" date="2019-03" db="EMBL/GenBank/DDBJ databases">
        <title>Genomic Encyclopedia of Type Strains, Phase III (KMG-III): the genomes of soil and plant-associated and newly described type strains.</title>
        <authorList>
            <person name="Whitman W."/>
        </authorList>
    </citation>
    <scope>NUCLEOTIDE SEQUENCE [LARGE SCALE GENOMIC DNA]</scope>
    <source>
        <strain evidence="10 11">CECT 8976</strain>
    </source>
</reference>
<sequence>MSHRFHYLIIAFLISIIMAMLFLMSLLYFENNRSRKFVVDAHESYYWQTSQLLISYEKLLVAVQKEMIDENIDVSSVDLKIGIFLSRVDMLVADTKYAKELTANEGFSDAINKIISTRNKLESQVHGLKKFDKSALQAVSHALFSIKNQVNQINIIGRKLAVRYAEISRANDRYRENQLRLMQFSVICCFAFLVISVLKLRWQQKKTKEQTRCLELAEKAKCIAESTSKAKSQFLATVSHELRSPLQAVLGAVSLLENTAMANQHSSIVGVIKESSCQLKKLVDDLIDLSGLENRQLKLNMAPFVFFDWRMSIFESLRPHAELKKLEFYSCSENVPDQIIFDRERLSQIVSNLVLNAIKFTDVGFVKVEYSFVMELPPRQGLLLLKVSDTGCGVADVDADAIFEPFTQLSKFETSKDGMGLGLAIVANLVRLAHGTISMTSHLGTGSVFCVSVPVEIPVEETARSLPLVCETLSTAHASDSLRILLVDDDAALRMVMSLLVKDMGYECHTASNGQEALNLIEQNNYAAIVTDIQMPVMNGYELAKKIRVMQQFNIPVIAITAFPQSFVDENGSHLFDEVLYKPIEKQDLERVLQSLIAVTWAI</sequence>
<dbReference type="GO" id="GO:0005886">
    <property type="term" value="C:plasma membrane"/>
    <property type="evidence" value="ECO:0007669"/>
    <property type="project" value="TreeGrafter"/>
</dbReference>
<dbReference type="Pfam" id="PF00072">
    <property type="entry name" value="Response_reg"/>
    <property type="match status" value="1"/>
</dbReference>
<dbReference type="PRINTS" id="PR00344">
    <property type="entry name" value="BCTRLSENSOR"/>
</dbReference>
<dbReference type="SUPFAM" id="SSF52172">
    <property type="entry name" value="CheY-like"/>
    <property type="match status" value="1"/>
</dbReference>
<evidence type="ECO:0000313" key="11">
    <source>
        <dbReference type="Proteomes" id="UP000295611"/>
    </source>
</evidence>
<keyword evidence="7" id="KW-0472">Membrane</keyword>
<dbReference type="SMART" id="SM00448">
    <property type="entry name" value="REC"/>
    <property type="match status" value="1"/>
</dbReference>
<keyword evidence="3 6" id="KW-0597">Phosphoprotein</keyword>
<evidence type="ECO:0000256" key="4">
    <source>
        <dbReference type="ARBA" id="ARBA00022679"/>
    </source>
</evidence>
<proteinExistence type="predicted"/>
<feature type="domain" description="Histidine kinase" evidence="8">
    <location>
        <begin position="237"/>
        <end position="457"/>
    </location>
</feature>
<dbReference type="InterPro" id="IPR036890">
    <property type="entry name" value="HATPase_C_sf"/>
</dbReference>
<name>A0A4R7B8G5_9NEIS</name>
<dbReference type="SUPFAM" id="SSF55874">
    <property type="entry name" value="ATPase domain of HSP90 chaperone/DNA topoisomerase II/histidine kinase"/>
    <property type="match status" value="1"/>
</dbReference>
<evidence type="ECO:0000259" key="9">
    <source>
        <dbReference type="PROSITE" id="PS50110"/>
    </source>
</evidence>
<feature type="domain" description="Response regulatory" evidence="9">
    <location>
        <begin position="483"/>
        <end position="597"/>
    </location>
</feature>
<comment type="catalytic activity">
    <reaction evidence="1">
        <text>ATP + protein L-histidine = ADP + protein N-phospho-L-histidine.</text>
        <dbReference type="EC" id="2.7.13.3"/>
    </reaction>
</comment>
<evidence type="ECO:0000313" key="10">
    <source>
        <dbReference type="EMBL" id="TDR80172.1"/>
    </source>
</evidence>
<dbReference type="SMART" id="SM00387">
    <property type="entry name" value="HATPase_c"/>
    <property type="match status" value="1"/>
</dbReference>
<accession>A0A4R7B8G5</accession>
<dbReference type="AlphaFoldDB" id="A0A4R7B8G5"/>
<organism evidence="10 11">
    <name type="scientific">Paludibacterium purpuratum</name>
    <dbReference type="NCBI Taxonomy" id="1144873"/>
    <lineage>
        <taxon>Bacteria</taxon>
        <taxon>Pseudomonadati</taxon>
        <taxon>Pseudomonadota</taxon>
        <taxon>Betaproteobacteria</taxon>
        <taxon>Neisseriales</taxon>
        <taxon>Chromobacteriaceae</taxon>
        <taxon>Paludibacterium</taxon>
    </lineage>
</organism>
<keyword evidence="11" id="KW-1185">Reference proteome</keyword>
<feature type="transmembrane region" description="Helical" evidence="7">
    <location>
        <begin position="6"/>
        <end position="29"/>
    </location>
</feature>
<dbReference type="EMBL" id="SNZP01000005">
    <property type="protein sequence ID" value="TDR80172.1"/>
    <property type="molecule type" value="Genomic_DNA"/>
</dbReference>
<dbReference type="CDD" id="cd00082">
    <property type="entry name" value="HisKA"/>
    <property type="match status" value="1"/>
</dbReference>
<feature type="modified residue" description="4-aspartylphosphate" evidence="6">
    <location>
        <position position="532"/>
    </location>
</feature>
<dbReference type="RefSeq" id="WP_166642182.1">
    <property type="nucleotide sequence ID" value="NZ_SNZP01000005.1"/>
</dbReference>
<dbReference type="PROSITE" id="PS50110">
    <property type="entry name" value="RESPONSE_REGULATORY"/>
    <property type="match status" value="1"/>
</dbReference>
<comment type="caution">
    <text evidence="10">The sequence shown here is derived from an EMBL/GenBank/DDBJ whole genome shotgun (WGS) entry which is preliminary data.</text>
</comment>
<keyword evidence="5 10" id="KW-0418">Kinase</keyword>
<dbReference type="Pfam" id="PF00512">
    <property type="entry name" value="HisKA"/>
    <property type="match status" value="1"/>
</dbReference>
<dbReference type="InterPro" id="IPR001789">
    <property type="entry name" value="Sig_transdc_resp-reg_receiver"/>
</dbReference>
<evidence type="ECO:0000256" key="7">
    <source>
        <dbReference type="SAM" id="Phobius"/>
    </source>
</evidence>
<evidence type="ECO:0000256" key="1">
    <source>
        <dbReference type="ARBA" id="ARBA00000085"/>
    </source>
</evidence>
<dbReference type="GO" id="GO:0000155">
    <property type="term" value="F:phosphorelay sensor kinase activity"/>
    <property type="evidence" value="ECO:0007669"/>
    <property type="project" value="InterPro"/>
</dbReference>
<dbReference type="SMART" id="SM00388">
    <property type="entry name" value="HisKA"/>
    <property type="match status" value="1"/>
</dbReference>
<dbReference type="InterPro" id="IPR036097">
    <property type="entry name" value="HisK_dim/P_sf"/>
</dbReference>
<evidence type="ECO:0000256" key="6">
    <source>
        <dbReference type="PROSITE-ProRule" id="PRU00169"/>
    </source>
</evidence>
<gene>
    <name evidence="10" type="ORF">DFP86_10526</name>
</gene>
<dbReference type="GO" id="GO:0009927">
    <property type="term" value="F:histidine phosphotransfer kinase activity"/>
    <property type="evidence" value="ECO:0007669"/>
    <property type="project" value="TreeGrafter"/>
</dbReference>
<evidence type="ECO:0000259" key="8">
    <source>
        <dbReference type="PROSITE" id="PS50109"/>
    </source>
</evidence>
<dbReference type="PROSITE" id="PS50109">
    <property type="entry name" value="HIS_KIN"/>
    <property type="match status" value="1"/>
</dbReference>
<dbReference type="CDD" id="cd17546">
    <property type="entry name" value="REC_hyHK_CKI1_RcsC-like"/>
    <property type="match status" value="1"/>
</dbReference>
<dbReference type="Gene3D" id="3.30.565.10">
    <property type="entry name" value="Histidine kinase-like ATPase, C-terminal domain"/>
    <property type="match status" value="1"/>
</dbReference>
<dbReference type="InterPro" id="IPR003594">
    <property type="entry name" value="HATPase_dom"/>
</dbReference>
<evidence type="ECO:0000256" key="2">
    <source>
        <dbReference type="ARBA" id="ARBA00012438"/>
    </source>
</evidence>
<dbReference type="Pfam" id="PF02518">
    <property type="entry name" value="HATPase_c"/>
    <property type="match status" value="1"/>
</dbReference>
<keyword evidence="4" id="KW-0808">Transferase</keyword>
<dbReference type="Gene3D" id="3.40.50.2300">
    <property type="match status" value="1"/>
</dbReference>
<dbReference type="SUPFAM" id="SSF47384">
    <property type="entry name" value="Homodimeric domain of signal transducing histidine kinase"/>
    <property type="match status" value="1"/>
</dbReference>
<protein>
    <recommendedName>
        <fullName evidence="2">histidine kinase</fullName>
        <ecNumber evidence="2">2.7.13.3</ecNumber>
    </recommendedName>
</protein>
<dbReference type="EC" id="2.7.13.3" evidence="2"/>
<keyword evidence="7" id="KW-0812">Transmembrane</keyword>
<keyword evidence="7" id="KW-1133">Transmembrane helix</keyword>
<dbReference type="PANTHER" id="PTHR43047:SF72">
    <property type="entry name" value="OSMOSENSING HISTIDINE PROTEIN KINASE SLN1"/>
    <property type="match status" value="1"/>
</dbReference>
<dbReference type="InterPro" id="IPR011006">
    <property type="entry name" value="CheY-like_superfamily"/>
</dbReference>
<evidence type="ECO:0000256" key="5">
    <source>
        <dbReference type="ARBA" id="ARBA00022777"/>
    </source>
</evidence>
<dbReference type="Proteomes" id="UP000295611">
    <property type="component" value="Unassembled WGS sequence"/>
</dbReference>
<feature type="transmembrane region" description="Helical" evidence="7">
    <location>
        <begin position="181"/>
        <end position="202"/>
    </location>
</feature>
<dbReference type="PANTHER" id="PTHR43047">
    <property type="entry name" value="TWO-COMPONENT HISTIDINE PROTEIN KINASE"/>
    <property type="match status" value="1"/>
</dbReference>